<evidence type="ECO:0000256" key="9">
    <source>
        <dbReference type="RuleBase" id="RU369079"/>
    </source>
</evidence>
<comment type="function">
    <text evidence="9">Part of the tripartite ATP-independent periplasmic (TRAP) transport system.</text>
</comment>
<evidence type="ECO:0000256" key="3">
    <source>
        <dbReference type="ARBA" id="ARBA00022475"/>
    </source>
</evidence>
<evidence type="ECO:0000256" key="5">
    <source>
        <dbReference type="ARBA" id="ARBA00022692"/>
    </source>
</evidence>
<evidence type="ECO:0000313" key="11">
    <source>
        <dbReference type="EMBL" id="QQP90142.1"/>
    </source>
</evidence>
<feature type="transmembrane region" description="Helical" evidence="9">
    <location>
        <begin position="92"/>
        <end position="114"/>
    </location>
</feature>
<dbReference type="Proteomes" id="UP000595197">
    <property type="component" value="Chromosome"/>
</dbReference>
<evidence type="ECO:0000256" key="7">
    <source>
        <dbReference type="ARBA" id="ARBA00023136"/>
    </source>
</evidence>
<dbReference type="InterPro" id="IPR055348">
    <property type="entry name" value="DctQ"/>
</dbReference>
<keyword evidence="4 9" id="KW-0997">Cell inner membrane</keyword>
<dbReference type="InterPro" id="IPR007387">
    <property type="entry name" value="TRAP_DctQ"/>
</dbReference>
<keyword evidence="12" id="KW-1185">Reference proteome</keyword>
<keyword evidence="3" id="KW-1003">Cell membrane</keyword>
<keyword evidence="5 9" id="KW-0812">Transmembrane</keyword>
<gene>
    <name evidence="11" type="ORF">IGS68_02405</name>
</gene>
<sequence length="184" mass="19785">MKPALAAYSRLLDVLTRLALWAGGFGLVAMTAAIAWQVWGRFVVGDTPSWTEPVSLFLMLWFILLVAAVGVRERFHLGLDLIRDTVPEPVRVAMDLFSYVTVGLFGGAMAWYGLELVLGTWSATVPVLGIPEGMNYLALVVSGTLIVLFSIERSLILLVERTSATGAESHAQAHAPGAAMPTAD</sequence>
<evidence type="ECO:0000256" key="4">
    <source>
        <dbReference type="ARBA" id="ARBA00022519"/>
    </source>
</evidence>
<protein>
    <recommendedName>
        <fullName evidence="9">TRAP transporter small permease protein</fullName>
    </recommendedName>
</protein>
<evidence type="ECO:0000256" key="2">
    <source>
        <dbReference type="ARBA" id="ARBA00022448"/>
    </source>
</evidence>
<dbReference type="RefSeq" id="WP_201077057.1">
    <property type="nucleotide sequence ID" value="NZ_CP067420.1"/>
</dbReference>
<comment type="similarity">
    <text evidence="8 9">Belongs to the TRAP transporter small permease family.</text>
</comment>
<keyword evidence="2 9" id="KW-0813">Transport</keyword>
<dbReference type="Pfam" id="PF04290">
    <property type="entry name" value="DctQ"/>
    <property type="match status" value="1"/>
</dbReference>
<reference evidence="11" key="1">
    <citation type="submission" date="2021-02" db="EMBL/GenBank/DDBJ databases">
        <title>Skermanella TT6 skin isolate.</title>
        <authorList>
            <person name="Lee K."/>
            <person name="Ganzorig M."/>
        </authorList>
    </citation>
    <scope>NUCLEOTIDE SEQUENCE</scope>
    <source>
        <strain evidence="11">TT6</strain>
    </source>
</reference>
<evidence type="ECO:0000313" key="12">
    <source>
        <dbReference type="Proteomes" id="UP000595197"/>
    </source>
</evidence>
<proteinExistence type="inferred from homology"/>
<evidence type="ECO:0000256" key="8">
    <source>
        <dbReference type="ARBA" id="ARBA00038436"/>
    </source>
</evidence>
<comment type="subunit">
    <text evidence="9">The complex comprises the extracytoplasmic solute receptor protein and the two transmembrane proteins.</text>
</comment>
<comment type="subcellular location">
    <subcellularLocation>
        <location evidence="1 9">Cell inner membrane</location>
        <topology evidence="1 9">Multi-pass membrane protein</topology>
    </subcellularLocation>
</comment>
<dbReference type="PANTHER" id="PTHR35011">
    <property type="entry name" value="2,3-DIKETO-L-GULONATE TRAP TRANSPORTER SMALL PERMEASE PROTEIN YIAM"/>
    <property type="match status" value="1"/>
</dbReference>
<accession>A0ABX7B733</accession>
<feature type="transmembrane region" description="Helical" evidence="9">
    <location>
        <begin position="18"/>
        <end position="39"/>
    </location>
</feature>
<evidence type="ECO:0000256" key="6">
    <source>
        <dbReference type="ARBA" id="ARBA00022989"/>
    </source>
</evidence>
<keyword evidence="7 9" id="KW-0472">Membrane</keyword>
<dbReference type="PANTHER" id="PTHR35011:SF11">
    <property type="entry name" value="TRAP TRANSPORTER SMALL PERMEASE PROTEIN"/>
    <property type="match status" value="1"/>
</dbReference>
<feature type="transmembrane region" description="Helical" evidence="9">
    <location>
        <begin position="134"/>
        <end position="151"/>
    </location>
</feature>
<feature type="domain" description="Tripartite ATP-independent periplasmic transporters DctQ component" evidence="10">
    <location>
        <begin position="30"/>
        <end position="154"/>
    </location>
</feature>
<name>A0ABX7B733_9PROT</name>
<organism evidence="11 12">
    <name type="scientific">Skermanella cutis</name>
    <dbReference type="NCBI Taxonomy" id="2775420"/>
    <lineage>
        <taxon>Bacteria</taxon>
        <taxon>Pseudomonadati</taxon>
        <taxon>Pseudomonadota</taxon>
        <taxon>Alphaproteobacteria</taxon>
        <taxon>Rhodospirillales</taxon>
        <taxon>Azospirillaceae</taxon>
        <taxon>Skermanella</taxon>
    </lineage>
</organism>
<keyword evidence="6 9" id="KW-1133">Transmembrane helix</keyword>
<dbReference type="EMBL" id="CP067420">
    <property type="protein sequence ID" value="QQP90142.1"/>
    <property type="molecule type" value="Genomic_DNA"/>
</dbReference>
<evidence type="ECO:0000256" key="1">
    <source>
        <dbReference type="ARBA" id="ARBA00004429"/>
    </source>
</evidence>
<evidence type="ECO:0000259" key="10">
    <source>
        <dbReference type="Pfam" id="PF04290"/>
    </source>
</evidence>
<feature type="transmembrane region" description="Helical" evidence="9">
    <location>
        <begin position="54"/>
        <end position="71"/>
    </location>
</feature>